<dbReference type="EnsemblMetazoa" id="PPA12288.1">
    <property type="protein sequence ID" value="PPA12288.1"/>
    <property type="gene ID" value="WBGene00101842"/>
</dbReference>
<dbReference type="OrthoDB" id="5841262at2759"/>
<reference evidence="2" key="1">
    <citation type="journal article" date="2008" name="Nat. Genet.">
        <title>The Pristionchus pacificus genome provides a unique perspective on nematode lifestyle and parasitism.</title>
        <authorList>
            <person name="Dieterich C."/>
            <person name="Clifton S.W."/>
            <person name="Schuster L.N."/>
            <person name="Chinwalla A."/>
            <person name="Delehaunty K."/>
            <person name="Dinkelacker I."/>
            <person name="Fulton L."/>
            <person name="Fulton R."/>
            <person name="Godfrey J."/>
            <person name="Minx P."/>
            <person name="Mitreva M."/>
            <person name="Roeseler W."/>
            <person name="Tian H."/>
            <person name="Witte H."/>
            <person name="Yang S.P."/>
            <person name="Wilson R.K."/>
            <person name="Sommer R.J."/>
        </authorList>
    </citation>
    <scope>NUCLEOTIDE SEQUENCE [LARGE SCALE GENOMIC DNA]</scope>
    <source>
        <strain evidence="2">PS312</strain>
    </source>
</reference>
<accession>A0A8R1YHN9</accession>
<name>A0A2A6CN54_PRIPA</name>
<reference evidence="1" key="2">
    <citation type="submission" date="2022-06" db="UniProtKB">
        <authorList>
            <consortium name="EnsemblMetazoa"/>
        </authorList>
    </citation>
    <scope>IDENTIFICATION</scope>
    <source>
        <strain evidence="1">PS312</strain>
    </source>
</reference>
<dbReference type="InterPro" id="IPR019428">
    <property type="entry name" value="7TM_GPCR_serpentine_rcpt_Str"/>
</dbReference>
<sequence>MAHCRRLHNSLFENFKAMSWLGIVTHNGIFAVALLFNSVALYLIVTRSRKEIGSYKYLLIAFLCTDTVFSLVHWLCRPVLSFRDGFFVSYGEGLVDAAFAMTLYGASGSLSFPLLACHFLYRALVVSMSKRPALQQLFRSKLLAAAIAALLVMDGATWIFFNYQLRLDPNDAAIRAKIVATHPELKNRTEMIAIVPFMDGKLNAKVARNALPLLAIATSSFVIIVLCAWRITNALYVRSSMSVALRNMHRRMFLALIVQMLVPSLTMFAPSVTAISLPFLPMASLDLPDWVIGLCYSLYPLLDPIVITLCIRDYRVGLLQLLRIRRTIKVLVAQSISSDHRASGHEQ</sequence>
<organism evidence="1 2">
    <name type="scientific">Pristionchus pacificus</name>
    <name type="common">Parasitic nematode worm</name>
    <dbReference type="NCBI Taxonomy" id="54126"/>
    <lineage>
        <taxon>Eukaryota</taxon>
        <taxon>Metazoa</taxon>
        <taxon>Ecdysozoa</taxon>
        <taxon>Nematoda</taxon>
        <taxon>Chromadorea</taxon>
        <taxon>Rhabditida</taxon>
        <taxon>Rhabditina</taxon>
        <taxon>Diplogasteromorpha</taxon>
        <taxon>Diplogasteroidea</taxon>
        <taxon>Neodiplogasteridae</taxon>
        <taxon>Pristionchus</taxon>
    </lineage>
</organism>
<dbReference type="SUPFAM" id="SSF81321">
    <property type="entry name" value="Family A G protein-coupled receptor-like"/>
    <property type="match status" value="1"/>
</dbReference>
<accession>A0A2A6CN54</accession>
<dbReference type="Proteomes" id="UP000005239">
    <property type="component" value="Unassembled WGS sequence"/>
</dbReference>
<gene>
    <name evidence="1" type="primary">WBGene00101842</name>
</gene>
<dbReference type="InterPro" id="IPR019423">
    <property type="entry name" value="7TM_GPCR_serpentine_rcpt_Srj"/>
</dbReference>
<protein>
    <submittedName>
        <fullName evidence="1">G protein-coupled receptor</fullName>
    </submittedName>
</protein>
<dbReference type="PANTHER" id="PTHR45907:SF16">
    <property type="entry name" value="SERPENTINE RECEPTOR, CLASS J"/>
    <property type="match status" value="1"/>
</dbReference>
<dbReference type="AlphaFoldDB" id="A0A2A6CN54"/>
<dbReference type="Pfam" id="PF10326">
    <property type="entry name" value="7TM_GPCR_Str"/>
    <property type="match status" value="1"/>
</dbReference>
<dbReference type="Gene3D" id="1.20.1070.10">
    <property type="entry name" value="Rhodopsin 7-helix transmembrane proteins"/>
    <property type="match status" value="1"/>
</dbReference>
<dbReference type="PANTHER" id="PTHR45907">
    <property type="entry name" value="SERPENTINE RECEPTOR, CLASS J"/>
    <property type="match status" value="1"/>
</dbReference>
<evidence type="ECO:0000313" key="2">
    <source>
        <dbReference type="Proteomes" id="UP000005239"/>
    </source>
</evidence>
<evidence type="ECO:0000313" key="1">
    <source>
        <dbReference type="EnsemblMetazoa" id="PPA12288.1"/>
    </source>
</evidence>
<keyword evidence="2" id="KW-1185">Reference proteome</keyword>
<proteinExistence type="predicted"/>